<feature type="transmembrane region" description="Helical" evidence="1">
    <location>
        <begin position="140"/>
        <end position="160"/>
    </location>
</feature>
<feature type="transmembrane region" description="Helical" evidence="1">
    <location>
        <begin position="84"/>
        <end position="101"/>
    </location>
</feature>
<evidence type="ECO:0000313" key="3">
    <source>
        <dbReference type="Proteomes" id="UP000654345"/>
    </source>
</evidence>
<feature type="transmembrane region" description="Helical" evidence="1">
    <location>
        <begin position="46"/>
        <end position="64"/>
    </location>
</feature>
<dbReference type="InterPro" id="IPR010390">
    <property type="entry name" value="ABC-2_transporter-like"/>
</dbReference>
<sequence>MKMYSEREPAGGIVERIQRRGRLSTLKYLAVLRVSILNNLAYIMEVFFRALLLVVLVFVLTQLWKTTFALRGTSVLSGFSIADMIWYLVAGEAIALSLPALTRRIDQEVRSGQLAYLLGRPSSYVLYNYAHYLGERLVRLLMNALIGAVLAFIMAGPPHFTWQGALAWPLVAFLALSIDFVMHFSIGLMAFWSEETQSFSLILSRLTLVLGGVLAPLEIFPQPLRSIAQVLPFSTILYGPSRTLVHFETARFTGLLVQQFATLGVGIIIMLSIYHAAVRRVNINGG</sequence>
<keyword evidence="1" id="KW-0812">Transmembrane</keyword>
<keyword evidence="1" id="KW-0472">Membrane</keyword>
<keyword evidence="3" id="KW-1185">Reference proteome</keyword>
<comment type="caution">
    <text evidence="2">The sequence shown here is derived from an EMBL/GenBank/DDBJ whole genome shotgun (WGS) entry which is preliminary data.</text>
</comment>
<feature type="transmembrane region" description="Helical" evidence="1">
    <location>
        <begin position="256"/>
        <end position="277"/>
    </location>
</feature>
<evidence type="ECO:0000313" key="2">
    <source>
        <dbReference type="EMBL" id="GHO53209.1"/>
    </source>
</evidence>
<name>A0ABQ3UKF1_9CHLR</name>
<protein>
    <submittedName>
        <fullName evidence="2">Multidrug ABC transporter permease</fullName>
    </submittedName>
</protein>
<evidence type="ECO:0000256" key="1">
    <source>
        <dbReference type="SAM" id="Phobius"/>
    </source>
</evidence>
<dbReference type="PANTHER" id="PTHR36832">
    <property type="entry name" value="SLR1174 PROTEIN-RELATED"/>
    <property type="match status" value="1"/>
</dbReference>
<keyword evidence="1" id="KW-1133">Transmembrane helix</keyword>
<gene>
    <name evidence="2" type="ORF">KSB_16840</name>
</gene>
<organism evidence="2 3">
    <name type="scientific">Ktedonobacter robiniae</name>
    <dbReference type="NCBI Taxonomy" id="2778365"/>
    <lineage>
        <taxon>Bacteria</taxon>
        <taxon>Bacillati</taxon>
        <taxon>Chloroflexota</taxon>
        <taxon>Ktedonobacteria</taxon>
        <taxon>Ktedonobacterales</taxon>
        <taxon>Ktedonobacteraceae</taxon>
        <taxon>Ktedonobacter</taxon>
    </lineage>
</organism>
<reference evidence="2 3" key="1">
    <citation type="journal article" date="2021" name="Int. J. Syst. Evol. Microbiol.">
        <title>Reticulibacter mediterranei gen. nov., sp. nov., within the new family Reticulibacteraceae fam. nov., and Ktedonospora formicarum gen. nov., sp. nov., Ktedonobacter robiniae sp. nov., Dictyobacter formicarum sp. nov. and Dictyobacter arantiisoli sp. nov., belonging to the class Ktedonobacteria.</title>
        <authorList>
            <person name="Yabe S."/>
            <person name="Zheng Y."/>
            <person name="Wang C.M."/>
            <person name="Sakai Y."/>
            <person name="Abe K."/>
            <person name="Yokota A."/>
            <person name="Donadio S."/>
            <person name="Cavaletti L."/>
            <person name="Monciardini P."/>
        </authorList>
    </citation>
    <scope>NUCLEOTIDE SEQUENCE [LARGE SCALE GENOMIC DNA]</scope>
    <source>
        <strain evidence="2 3">SOSP1-30</strain>
    </source>
</reference>
<proteinExistence type="predicted"/>
<accession>A0ABQ3UKF1</accession>
<feature type="transmembrane region" description="Helical" evidence="1">
    <location>
        <begin position="166"/>
        <end position="192"/>
    </location>
</feature>
<dbReference type="Pfam" id="PF06182">
    <property type="entry name" value="ABC2_membrane_6"/>
    <property type="match status" value="1"/>
</dbReference>
<feature type="transmembrane region" description="Helical" evidence="1">
    <location>
        <begin position="199"/>
        <end position="217"/>
    </location>
</feature>
<dbReference type="EMBL" id="BNJG01000001">
    <property type="protein sequence ID" value="GHO53209.1"/>
    <property type="molecule type" value="Genomic_DNA"/>
</dbReference>
<dbReference type="RefSeq" id="WP_201370040.1">
    <property type="nucleotide sequence ID" value="NZ_BNJG01000001.1"/>
</dbReference>
<dbReference type="PANTHER" id="PTHR36832:SF1">
    <property type="entry name" value="SLR1174 PROTEIN"/>
    <property type="match status" value="1"/>
</dbReference>
<dbReference type="Proteomes" id="UP000654345">
    <property type="component" value="Unassembled WGS sequence"/>
</dbReference>